<gene>
    <name evidence="1" type="ORF">BDY19DRAFT_703273</name>
</gene>
<reference evidence="1" key="1">
    <citation type="journal article" date="2021" name="Environ. Microbiol.">
        <title>Gene family expansions and transcriptome signatures uncover fungal adaptations to wood decay.</title>
        <authorList>
            <person name="Hage H."/>
            <person name="Miyauchi S."/>
            <person name="Viragh M."/>
            <person name="Drula E."/>
            <person name="Min B."/>
            <person name="Chaduli D."/>
            <person name="Navarro D."/>
            <person name="Favel A."/>
            <person name="Norest M."/>
            <person name="Lesage-Meessen L."/>
            <person name="Balint B."/>
            <person name="Merenyi Z."/>
            <person name="de Eugenio L."/>
            <person name="Morin E."/>
            <person name="Martinez A.T."/>
            <person name="Baldrian P."/>
            <person name="Stursova M."/>
            <person name="Martinez M.J."/>
            <person name="Novotny C."/>
            <person name="Magnuson J.K."/>
            <person name="Spatafora J.W."/>
            <person name="Maurice S."/>
            <person name="Pangilinan J."/>
            <person name="Andreopoulos W."/>
            <person name="LaButti K."/>
            <person name="Hundley H."/>
            <person name="Na H."/>
            <person name="Kuo A."/>
            <person name="Barry K."/>
            <person name="Lipzen A."/>
            <person name="Henrissat B."/>
            <person name="Riley R."/>
            <person name="Ahrendt S."/>
            <person name="Nagy L.G."/>
            <person name="Grigoriev I.V."/>
            <person name="Martin F."/>
            <person name="Rosso M.N."/>
        </authorList>
    </citation>
    <scope>NUCLEOTIDE SEQUENCE</scope>
    <source>
        <strain evidence="1">CBS 384.51</strain>
    </source>
</reference>
<evidence type="ECO:0000313" key="1">
    <source>
        <dbReference type="EMBL" id="KAI0083376.1"/>
    </source>
</evidence>
<name>A0ACB8TMY2_9APHY</name>
<protein>
    <submittedName>
        <fullName evidence="1">Uncharacterized protein</fullName>
    </submittedName>
</protein>
<sequence>MLPWTNHTRCHGHPYAARVASFPSSSISSYSWAGHRRCAFCSRCGSLKMCLRGVGTMASWRVAILAPRVLRVIILLVRGIGKSLRAVLGFLLAPHDGTQMYTIPVYKNCRIRSTMYMKGIQEETTARGRHVDYGGIGQSKGGRGRRPLICASAEATKRVCYTCAGQTLPIPFATIKKRNKSPICN</sequence>
<proteinExistence type="predicted"/>
<comment type="caution">
    <text evidence="1">The sequence shown here is derived from an EMBL/GenBank/DDBJ whole genome shotgun (WGS) entry which is preliminary data.</text>
</comment>
<accession>A0ACB8TMY2</accession>
<dbReference type="EMBL" id="MU274970">
    <property type="protein sequence ID" value="KAI0083376.1"/>
    <property type="molecule type" value="Genomic_DNA"/>
</dbReference>
<keyword evidence="2" id="KW-1185">Reference proteome</keyword>
<organism evidence="1 2">
    <name type="scientific">Irpex rosettiformis</name>
    <dbReference type="NCBI Taxonomy" id="378272"/>
    <lineage>
        <taxon>Eukaryota</taxon>
        <taxon>Fungi</taxon>
        <taxon>Dikarya</taxon>
        <taxon>Basidiomycota</taxon>
        <taxon>Agaricomycotina</taxon>
        <taxon>Agaricomycetes</taxon>
        <taxon>Polyporales</taxon>
        <taxon>Irpicaceae</taxon>
        <taxon>Irpex</taxon>
    </lineage>
</organism>
<dbReference type="Proteomes" id="UP001055072">
    <property type="component" value="Unassembled WGS sequence"/>
</dbReference>
<evidence type="ECO:0000313" key="2">
    <source>
        <dbReference type="Proteomes" id="UP001055072"/>
    </source>
</evidence>